<keyword evidence="2" id="KW-0813">Transport</keyword>
<dbReference type="InterPro" id="IPR010290">
    <property type="entry name" value="TM_effector"/>
</dbReference>
<dbReference type="EMBL" id="BAABFN010000022">
    <property type="protein sequence ID" value="GAA4318749.1"/>
    <property type="molecule type" value="Genomic_DNA"/>
</dbReference>
<organism evidence="8 9">
    <name type="scientific">Compostibacter hankyongensis</name>
    <dbReference type="NCBI Taxonomy" id="1007089"/>
    <lineage>
        <taxon>Bacteria</taxon>
        <taxon>Pseudomonadati</taxon>
        <taxon>Bacteroidota</taxon>
        <taxon>Chitinophagia</taxon>
        <taxon>Chitinophagales</taxon>
        <taxon>Chitinophagaceae</taxon>
        <taxon>Compostibacter</taxon>
    </lineage>
</organism>
<evidence type="ECO:0000256" key="6">
    <source>
        <dbReference type="ARBA" id="ARBA00023136"/>
    </source>
</evidence>
<dbReference type="Pfam" id="PF05977">
    <property type="entry name" value="MFS_3"/>
    <property type="match status" value="1"/>
</dbReference>
<dbReference type="InterPro" id="IPR036259">
    <property type="entry name" value="MFS_trans_sf"/>
</dbReference>
<feature type="transmembrane region" description="Helical" evidence="7">
    <location>
        <begin position="240"/>
        <end position="264"/>
    </location>
</feature>
<keyword evidence="5 7" id="KW-1133">Transmembrane helix</keyword>
<keyword evidence="6 7" id="KW-0472">Membrane</keyword>
<feature type="transmembrane region" description="Helical" evidence="7">
    <location>
        <begin position="182"/>
        <end position="209"/>
    </location>
</feature>
<evidence type="ECO:0000256" key="1">
    <source>
        <dbReference type="ARBA" id="ARBA00004651"/>
    </source>
</evidence>
<dbReference type="PANTHER" id="PTHR23513:SF9">
    <property type="entry name" value="ENTEROBACTIN EXPORTER ENTS"/>
    <property type="match status" value="1"/>
</dbReference>
<keyword evidence="4 7" id="KW-0812">Transmembrane</keyword>
<evidence type="ECO:0000313" key="9">
    <source>
        <dbReference type="Proteomes" id="UP001501207"/>
    </source>
</evidence>
<feature type="transmembrane region" description="Helical" evidence="7">
    <location>
        <begin position="29"/>
        <end position="51"/>
    </location>
</feature>
<keyword evidence="3" id="KW-1003">Cell membrane</keyword>
<evidence type="ECO:0000256" key="5">
    <source>
        <dbReference type="ARBA" id="ARBA00022989"/>
    </source>
</evidence>
<feature type="transmembrane region" description="Helical" evidence="7">
    <location>
        <begin position="276"/>
        <end position="296"/>
    </location>
</feature>
<proteinExistence type="predicted"/>
<feature type="transmembrane region" description="Helical" evidence="7">
    <location>
        <begin position="96"/>
        <end position="114"/>
    </location>
</feature>
<feature type="transmembrane region" description="Helical" evidence="7">
    <location>
        <begin position="303"/>
        <end position="320"/>
    </location>
</feature>
<feature type="transmembrane region" description="Helical" evidence="7">
    <location>
        <begin position="119"/>
        <end position="139"/>
    </location>
</feature>
<dbReference type="Gene3D" id="1.20.1250.20">
    <property type="entry name" value="MFS general substrate transporter like domains"/>
    <property type="match status" value="1"/>
</dbReference>
<accession>A0ABP8G798</accession>
<dbReference type="PANTHER" id="PTHR23513">
    <property type="entry name" value="INTEGRAL MEMBRANE EFFLUX PROTEIN-RELATED"/>
    <property type="match status" value="1"/>
</dbReference>
<comment type="subcellular location">
    <subcellularLocation>
        <location evidence="1">Cell membrane</location>
        <topology evidence="1">Multi-pass membrane protein</topology>
    </subcellularLocation>
</comment>
<evidence type="ECO:0000256" key="2">
    <source>
        <dbReference type="ARBA" id="ARBA00022448"/>
    </source>
</evidence>
<keyword evidence="9" id="KW-1185">Reference proteome</keyword>
<evidence type="ECO:0000256" key="7">
    <source>
        <dbReference type="SAM" id="Phobius"/>
    </source>
</evidence>
<protein>
    <submittedName>
        <fullName evidence="8">Nickel resistance MFS transporter NreB</fullName>
    </submittedName>
</protein>
<evidence type="ECO:0000256" key="3">
    <source>
        <dbReference type="ARBA" id="ARBA00022475"/>
    </source>
</evidence>
<dbReference type="CDD" id="cd06173">
    <property type="entry name" value="MFS_MefA_like"/>
    <property type="match status" value="1"/>
</dbReference>
<feature type="transmembrane region" description="Helical" evidence="7">
    <location>
        <begin position="392"/>
        <end position="412"/>
    </location>
</feature>
<comment type="caution">
    <text evidence="8">The sequence shown here is derived from an EMBL/GenBank/DDBJ whole genome shotgun (WGS) entry which is preliminary data.</text>
</comment>
<evidence type="ECO:0000256" key="4">
    <source>
        <dbReference type="ARBA" id="ARBA00022692"/>
    </source>
</evidence>
<name>A0ABP8G798_9BACT</name>
<gene>
    <name evidence="8" type="primary">nreB</name>
    <name evidence="8" type="ORF">GCM10023143_31720</name>
</gene>
<evidence type="ECO:0000313" key="8">
    <source>
        <dbReference type="EMBL" id="GAA4318749.1"/>
    </source>
</evidence>
<reference evidence="9" key="1">
    <citation type="journal article" date="2019" name="Int. J. Syst. Evol. Microbiol.">
        <title>The Global Catalogue of Microorganisms (GCM) 10K type strain sequencing project: providing services to taxonomists for standard genome sequencing and annotation.</title>
        <authorList>
            <consortium name="The Broad Institute Genomics Platform"/>
            <consortium name="The Broad Institute Genome Sequencing Center for Infectious Disease"/>
            <person name="Wu L."/>
            <person name="Ma J."/>
        </authorList>
    </citation>
    <scope>NUCLEOTIDE SEQUENCE [LARGE SCALE GENOMIC DNA]</scope>
    <source>
        <strain evidence="9">JCM 17664</strain>
    </source>
</reference>
<sequence length="422" mass="45683">MQETDHLESIPSRNDPYAALRHPEFRHYIITRFAIVFALNMQSTLVGWKIYELTRDPLSLGLIGLAELIPALSLALPAGHYVDGHEKRNMLLRCEYIYAACGLSYVVFTSGFALHHLSLALITGIIYLTTFAGGVVRAFNGPTSFSLMSLVVPRELYPNATTWSSSAWQSGAVLGPLTGGLLYAWTGTTFSFGTVVLFHLLAMISLAFIRPKPVFYKKQGEKVWASLTEGIRFVFRTREVLGALSLDMFAVLFGGAVALLPVYADKILHVGAEGLGALRAAPAVGSCVTLLLLAFIPLNRKAGLKLLGAVFGFGLSILVFGLSRSFLLSLGALFLSGVCDGVSVVIRNTILQLKTPDEMRGRVSAVHSMFVGSSNEFGSFESGVTARWMGTVPAVVFGGCMTLVVVLAMYFVSPSLRKLQLK</sequence>
<feature type="transmembrane region" description="Helical" evidence="7">
    <location>
        <begin position="58"/>
        <end position="76"/>
    </location>
</feature>
<dbReference type="SUPFAM" id="SSF103473">
    <property type="entry name" value="MFS general substrate transporter"/>
    <property type="match status" value="1"/>
</dbReference>
<dbReference type="Proteomes" id="UP001501207">
    <property type="component" value="Unassembled WGS sequence"/>
</dbReference>